<keyword evidence="3" id="KW-0479">Metal-binding</keyword>
<dbReference type="STRING" id="282301.A0A267DPG6"/>
<feature type="compositionally biased region" description="Low complexity" evidence="11">
    <location>
        <begin position="221"/>
        <end position="233"/>
    </location>
</feature>
<dbReference type="PROSITE" id="PS50001">
    <property type="entry name" value="SH2"/>
    <property type="match status" value="1"/>
</dbReference>
<evidence type="ECO:0000256" key="3">
    <source>
        <dbReference type="ARBA" id="ARBA00022723"/>
    </source>
</evidence>
<keyword evidence="4" id="KW-0863">Zinc-finger</keyword>
<dbReference type="OrthoDB" id="3196451at2759"/>
<evidence type="ECO:0000259" key="14">
    <source>
        <dbReference type="PROSITE" id="PS50238"/>
    </source>
</evidence>
<organism evidence="15 16">
    <name type="scientific">Macrostomum lignano</name>
    <dbReference type="NCBI Taxonomy" id="282301"/>
    <lineage>
        <taxon>Eukaryota</taxon>
        <taxon>Metazoa</taxon>
        <taxon>Spiralia</taxon>
        <taxon>Lophotrochozoa</taxon>
        <taxon>Platyhelminthes</taxon>
        <taxon>Rhabditophora</taxon>
        <taxon>Macrostomorpha</taxon>
        <taxon>Macrostomida</taxon>
        <taxon>Macrostomidae</taxon>
        <taxon>Macrostomum</taxon>
    </lineage>
</organism>
<evidence type="ECO:0000256" key="4">
    <source>
        <dbReference type="ARBA" id="ARBA00022771"/>
    </source>
</evidence>
<dbReference type="PANTHER" id="PTHR46075:SF2">
    <property type="entry name" value="RHO GTPASE ACTIVATING PROTEIN AT 5A, ISOFORM A"/>
    <property type="match status" value="1"/>
</dbReference>
<dbReference type="InterPro" id="IPR008936">
    <property type="entry name" value="Rho_GTPase_activation_prot"/>
</dbReference>
<dbReference type="PRINTS" id="PR00401">
    <property type="entry name" value="SH2DOMAIN"/>
</dbReference>
<feature type="domain" description="SH2" evidence="12">
    <location>
        <begin position="55"/>
        <end position="127"/>
    </location>
</feature>
<feature type="region of interest" description="Disordered" evidence="11">
    <location>
        <begin position="208"/>
        <end position="233"/>
    </location>
</feature>
<evidence type="ECO:0000256" key="11">
    <source>
        <dbReference type="SAM" id="MobiDB-lite"/>
    </source>
</evidence>
<dbReference type="InterPro" id="IPR046349">
    <property type="entry name" value="C1-like_sf"/>
</dbReference>
<dbReference type="InterPro" id="IPR000980">
    <property type="entry name" value="SH2"/>
</dbReference>
<keyword evidence="2" id="KW-0343">GTPase activation</keyword>
<dbReference type="AlphaFoldDB" id="A0A267DPG6"/>
<evidence type="ECO:0000259" key="13">
    <source>
        <dbReference type="PROSITE" id="PS50081"/>
    </source>
</evidence>
<dbReference type="InterPro" id="IPR036860">
    <property type="entry name" value="SH2_dom_sf"/>
</dbReference>
<dbReference type="InterPro" id="IPR051854">
    <property type="entry name" value="Rho-type_GAP"/>
</dbReference>
<evidence type="ECO:0000256" key="1">
    <source>
        <dbReference type="ARBA" id="ARBA00004170"/>
    </source>
</evidence>
<dbReference type="SMART" id="SM00324">
    <property type="entry name" value="RhoGAP"/>
    <property type="match status" value="1"/>
</dbReference>
<comment type="caution">
    <text evidence="15">The sequence shown here is derived from an EMBL/GenBank/DDBJ whole genome shotgun (WGS) entry which is preliminary data.</text>
</comment>
<dbReference type="PRINTS" id="PR00008">
    <property type="entry name" value="DAGPEDOMAIN"/>
</dbReference>
<dbReference type="Pfam" id="PF00017">
    <property type="entry name" value="SH2"/>
    <property type="match status" value="1"/>
</dbReference>
<dbReference type="PROSITE" id="PS50238">
    <property type="entry name" value="RHOGAP"/>
    <property type="match status" value="1"/>
</dbReference>
<comment type="subcellular location">
    <subcellularLocation>
        <location evidence="1">Membrane</location>
        <topology evidence="1">Peripheral membrane protein</topology>
    </subcellularLocation>
</comment>
<dbReference type="SUPFAM" id="SSF57889">
    <property type="entry name" value="Cysteine-rich domain"/>
    <property type="match status" value="1"/>
</dbReference>
<dbReference type="InterPro" id="IPR002219">
    <property type="entry name" value="PKC_DAG/PE"/>
</dbReference>
<feature type="domain" description="Rho-GAP" evidence="14">
    <location>
        <begin position="360"/>
        <end position="562"/>
    </location>
</feature>
<dbReference type="SMART" id="SM00109">
    <property type="entry name" value="C1"/>
    <property type="match status" value="1"/>
</dbReference>
<reference evidence="15 16" key="1">
    <citation type="submission" date="2017-06" db="EMBL/GenBank/DDBJ databases">
        <title>A platform for efficient transgenesis in Macrostomum lignano, a flatworm model organism for stem cell research.</title>
        <authorList>
            <person name="Berezikov E."/>
        </authorList>
    </citation>
    <scope>NUCLEOTIDE SEQUENCE [LARGE SCALE GENOMIC DNA]</scope>
    <source>
        <strain evidence="15">DV1</strain>
        <tissue evidence="15">Whole organism</tissue>
    </source>
</reference>
<keyword evidence="16" id="KW-1185">Reference proteome</keyword>
<dbReference type="GO" id="GO:0008270">
    <property type="term" value="F:zinc ion binding"/>
    <property type="evidence" value="ECO:0007669"/>
    <property type="project" value="UniProtKB-KW"/>
</dbReference>
<feature type="compositionally biased region" description="Low complexity" evidence="11">
    <location>
        <begin position="274"/>
        <end position="284"/>
    </location>
</feature>
<dbReference type="Proteomes" id="UP000215902">
    <property type="component" value="Unassembled WGS sequence"/>
</dbReference>
<protein>
    <recommendedName>
        <fullName evidence="7">Beta-chimaerin</fullName>
    </recommendedName>
    <alternativeName>
        <fullName evidence="8">Beta-chimerin</fullName>
    </alternativeName>
    <alternativeName>
        <fullName evidence="9">Rho GTPase-activating protein 3</fullName>
    </alternativeName>
</protein>
<dbReference type="GO" id="GO:0007165">
    <property type="term" value="P:signal transduction"/>
    <property type="evidence" value="ECO:0007669"/>
    <property type="project" value="InterPro"/>
</dbReference>
<evidence type="ECO:0000256" key="5">
    <source>
        <dbReference type="ARBA" id="ARBA00022833"/>
    </source>
</evidence>
<dbReference type="InterPro" id="IPR000198">
    <property type="entry name" value="RhoGAP_dom"/>
</dbReference>
<dbReference type="Gene3D" id="3.30.60.20">
    <property type="match status" value="1"/>
</dbReference>
<dbReference type="Gene3D" id="3.30.505.10">
    <property type="entry name" value="SH2 domain"/>
    <property type="match status" value="1"/>
</dbReference>
<dbReference type="Pfam" id="PF00130">
    <property type="entry name" value="C1_1"/>
    <property type="match status" value="1"/>
</dbReference>
<dbReference type="FunFam" id="3.30.60.20:FF:000025">
    <property type="entry name" value="Chimaerin"/>
    <property type="match status" value="1"/>
</dbReference>
<dbReference type="SMART" id="SM00252">
    <property type="entry name" value="SH2"/>
    <property type="match status" value="1"/>
</dbReference>
<evidence type="ECO:0000259" key="12">
    <source>
        <dbReference type="PROSITE" id="PS50001"/>
    </source>
</evidence>
<dbReference type="SUPFAM" id="SSF48350">
    <property type="entry name" value="GTPase activation domain, GAP"/>
    <property type="match status" value="1"/>
</dbReference>
<feature type="region of interest" description="Disordered" evidence="11">
    <location>
        <begin position="256"/>
        <end position="284"/>
    </location>
</feature>
<feature type="domain" description="Phorbol-ester/DAG-type" evidence="13">
    <location>
        <begin position="297"/>
        <end position="347"/>
    </location>
</feature>
<evidence type="ECO:0000256" key="2">
    <source>
        <dbReference type="ARBA" id="ARBA00022468"/>
    </source>
</evidence>
<dbReference type="CDD" id="cd20806">
    <property type="entry name" value="C1_CHN"/>
    <property type="match status" value="1"/>
</dbReference>
<dbReference type="InterPro" id="IPR020454">
    <property type="entry name" value="DAG/PE-bd"/>
</dbReference>
<dbReference type="Gene3D" id="1.10.555.10">
    <property type="entry name" value="Rho GTPase activation protein"/>
    <property type="match status" value="1"/>
</dbReference>
<evidence type="ECO:0000256" key="9">
    <source>
        <dbReference type="ARBA" id="ARBA00077047"/>
    </source>
</evidence>
<dbReference type="PANTHER" id="PTHR46075">
    <property type="entry name" value="CHIMERIN FAMILY MEMBER"/>
    <property type="match status" value="1"/>
</dbReference>
<dbReference type="InterPro" id="IPR035840">
    <property type="entry name" value="Chimaerin_SH2"/>
</dbReference>
<dbReference type="EMBL" id="NIVC01003636">
    <property type="protein sequence ID" value="PAA50442.1"/>
    <property type="molecule type" value="Genomic_DNA"/>
</dbReference>
<evidence type="ECO:0000256" key="10">
    <source>
        <dbReference type="PROSITE-ProRule" id="PRU00191"/>
    </source>
</evidence>
<keyword evidence="6" id="KW-0472">Membrane</keyword>
<dbReference type="PROSITE" id="PS00479">
    <property type="entry name" value="ZF_DAG_PE_1"/>
    <property type="match status" value="1"/>
</dbReference>
<name>A0A267DPG6_9PLAT</name>
<gene>
    <name evidence="15" type="ORF">BOX15_Mlig030136g1</name>
</gene>
<dbReference type="GO" id="GO:0016020">
    <property type="term" value="C:membrane"/>
    <property type="evidence" value="ECO:0007669"/>
    <property type="project" value="UniProtKB-SubCell"/>
</dbReference>
<keyword evidence="10" id="KW-0727">SH2 domain</keyword>
<sequence length="563" mass="62174">MSTTIADPATESEDSSSVVIVWKSELYQLQQAAPNPLPVLAVHQPPNPPAQYGPEYHGPIDRAETEQLLAKAGQGAFLIRDSSRNPGQYTLSIRFDEENKHFHLYYDSDVGEHWVGEKRFNNVSDLVADGLIHFYVETRGAHILKALAQDAATVYEESPYYTARYYTLQSRGWRRRLAPNSAAGASASAANSGANLIRRDSRLLYLQQQEQRHRRASEDGAASATNNSSVSSLSPSIAAPVAVVVSSLSPAIPSTNSTLASASSGRVDDRDSSSADGGSSLSLSSASCCDTGKYEKAHCFRLTTFKGPHWCDFCQHFMWGLIAQGFRCTDCGFQAHRRCADRVPPHCLPDMKYVKRVFGSDLTTLVKATPPTAVPGVPAVLERCVDEIESRGLDSEGLYRVAGFHDDIEVIKLAFDKETLDNPVDLSRFDDVNTVASVLKAYLRSLPIPVITYDMYDKFLAVVRREGDDSTAQLNASLRQCVSELPPAHRQTLNYLCRHLHRVAARQRINMMSPENLAIVLAPTLLRSPSAEYIADPLRVLNNAKYERLVVEMLISEYETVFA</sequence>
<evidence type="ECO:0000256" key="7">
    <source>
        <dbReference type="ARBA" id="ARBA00073081"/>
    </source>
</evidence>
<dbReference type="SUPFAM" id="SSF55550">
    <property type="entry name" value="SH2 domain"/>
    <property type="match status" value="1"/>
</dbReference>
<accession>A0A267DPG6</accession>
<evidence type="ECO:0000256" key="6">
    <source>
        <dbReference type="ARBA" id="ARBA00023136"/>
    </source>
</evidence>
<keyword evidence="5" id="KW-0862">Zinc</keyword>
<dbReference type="GO" id="GO:0005096">
    <property type="term" value="F:GTPase activator activity"/>
    <property type="evidence" value="ECO:0007669"/>
    <property type="project" value="UniProtKB-KW"/>
</dbReference>
<evidence type="ECO:0000313" key="16">
    <source>
        <dbReference type="Proteomes" id="UP000215902"/>
    </source>
</evidence>
<proteinExistence type="predicted"/>
<dbReference type="Pfam" id="PF00620">
    <property type="entry name" value="RhoGAP"/>
    <property type="match status" value="1"/>
</dbReference>
<evidence type="ECO:0000313" key="15">
    <source>
        <dbReference type="EMBL" id="PAA50442.1"/>
    </source>
</evidence>
<dbReference type="FunFam" id="1.10.555.10:FF:000005">
    <property type="entry name" value="Chimaerin"/>
    <property type="match status" value="1"/>
</dbReference>
<dbReference type="PROSITE" id="PS50081">
    <property type="entry name" value="ZF_DAG_PE_2"/>
    <property type="match status" value="1"/>
</dbReference>
<feature type="compositionally biased region" description="Low complexity" evidence="11">
    <location>
        <begin position="256"/>
        <end position="265"/>
    </location>
</feature>
<dbReference type="CDD" id="cd10352">
    <property type="entry name" value="SH2_a2chimerin_b2chimerin"/>
    <property type="match status" value="1"/>
</dbReference>
<evidence type="ECO:0000256" key="8">
    <source>
        <dbReference type="ARBA" id="ARBA00076015"/>
    </source>
</evidence>